<evidence type="ECO:0000313" key="1">
    <source>
        <dbReference type="EMBL" id="QBK88439.1"/>
    </source>
</evidence>
<gene>
    <name evidence="1" type="ORF">LCMiAC01_01160</name>
</gene>
<proteinExistence type="predicted"/>
<dbReference type="EMBL" id="MK500389">
    <property type="protein sequence ID" value="QBK88439.1"/>
    <property type="molecule type" value="Genomic_DNA"/>
</dbReference>
<organism evidence="1">
    <name type="scientific">Mimivirus LCMiAC01</name>
    <dbReference type="NCBI Taxonomy" id="2506608"/>
    <lineage>
        <taxon>Viruses</taxon>
        <taxon>Varidnaviria</taxon>
        <taxon>Bamfordvirae</taxon>
        <taxon>Nucleocytoviricota</taxon>
        <taxon>Megaviricetes</taxon>
        <taxon>Imitervirales</taxon>
        <taxon>Mimiviridae</taxon>
        <taxon>Klosneuvirinae</taxon>
    </lineage>
</organism>
<protein>
    <submittedName>
        <fullName evidence="1">Uncharacterized protein</fullName>
    </submittedName>
</protein>
<reference evidence="1" key="1">
    <citation type="journal article" date="2019" name="MBio">
        <title>Virus Genomes from Deep Sea Sediments Expand the Ocean Megavirome and Support Independent Origins of Viral Gigantism.</title>
        <authorList>
            <person name="Backstrom D."/>
            <person name="Yutin N."/>
            <person name="Jorgensen S.L."/>
            <person name="Dharamshi J."/>
            <person name="Homa F."/>
            <person name="Zaremba-Niedwiedzka K."/>
            <person name="Spang A."/>
            <person name="Wolf Y.I."/>
            <person name="Koonin E.V."/>
            <person name="Ettema T.J."/>
        </authorList>
    </citation>
    <scope>NUCLEOTIDE SEQUENCE</scope>
</reference>
<name>A0A481YZ59_9VIRU</name>
<sequence length="195" mass="23885">MNALVIPEYKPHMTMYEYNLQVEQFKLALLKDKYNLVLRFINNWLYYDKKNKGSTRRQLQSNQPYRLPVGQLKTLREFKNISESYLLRNLKHNRKMLRKYSKEIKQTLNFEFSIDDDTDSEEIKDSYILYFISRALDKIGYKFSMKKIKYADENYYTIKKVKMSNRKIEKKYEKYQKNEREKSIFLKLKNKKIST</sequence>
<accession>A0A481YZ59</accession>